<evidence type="ECO:0000256" key="4">
    <source>
        <dbReference type="SAM" id="MobiDB-lite"/>
    </source>
</evidence>
<dbReference type="InterPro" id="IPR013785">
    <property type="entry name" value="Aldolase_TIM"/>
</dbReference>
<dbReference type="GO" id="GO:0010181">
    <property type="term" value="F:FMN binding"/>
    <property type="evidence" value="ECO:0007669"/>
    <property type="project" value="InterPro"/>
</dbReference>
<dbReference type="RefSeq" id="WP_151177487.1">
    <property type="nucleotide sequence ID" value="NZ_CP042906.1"/>
</dbReference>
<feature type="domain" description="NADH:flavin oxidoreductase/NADH oxidase N-terminal" evidence="5">
    <location>
        <begin position="2"/>
        <end position="335"/>
    </location>
</feature>
<evidence type="ECO:0000313" key="7">
    <source>
        <dbReference type="Proteomes" id="UP000326202"/>
    </source>
</evidence>
<dbReference type="AlphaFoldDB" id="A0A5J6MIH1"/>
<dbReference type="SUPFAM" id="SSF51395">
    <property type="entry name" value="FMN-linked oxidoreductases"/>
    <property type="match status" value="1"/>
</dbReference>
<evidence type="ECO:0000256" key="3">
    <source>
        <dbReference type="ARBA" id="ARBA00023002"/>
    </source>
</evidence>
<name>A0A5J6MIH1_9PROT</name>
<evidence type="ECO:0000259" key="5">
    <source>
        <dbReference type="Pfam" id="PF00724"/>
    </source>
</evidence>
<reference evidence="6 7" key="1">
    <citation type="submission" date="2019-08" db="EMBL/GenBank/DDBJ databases">
        <title>Hyperibacter terrae gen. nov., sp. nov. and Hyperibacter viscosus sp. nov., two new members in the family Rhodospirillaceae isolated from the rhizosphere of Hypericum perforatum.</title>
        <authorList>
            <person name="Noviana Z."/>
        </authorList>
    </citation>
    <scope>NUCLEOTIDE SEQUENCE [LARGE SCALE GENOMIC DNA]</scope>
    <source>
        <strain evidence="6 7">R5913</strain>
    </source>
</reference>
<dbReference type="PANTHER" id="PTHR22893">
    <property type="entry name" value="NADH OXIDOREDUCTASE-RELATED"/>
    <property type="match status" value="1"/>
</dbReference>
<keyword evidence="7" id="KW-1185">Reference proteome</keyword>
<comment type="cofactor">
    <cofactor evidence="1">
        <name>FMN</name>
        <dbReference type="ChEBI" id="CHEBI:58210"/>
    </cofactor>
</comment>
<dbReference type="PANTHER" id="PTHR22893:SF98">
    <property type="entry name" value="OXIDOREDUCTASE"/>
    <property type="match status" value="1"/>
</dbReference>
<organism evidence="6 7">
    <name type="scientific">Hypericibacter terrae</name>
    <dbReference type="NCBI Taxonomy" id="2602015"/>
    <lineage>
        <taxon>Bacteria</taxon>
        <taxon>Pseudomonadati</taxon>
        <taxon>Pseudomonadota</taxon>
        <taxon>Alphaproteobacteria</taxon>
        <taxon>Rhodospirillales</taxon>
        <taxon>Dongiaceae</taxon>
        <taxon>Hypericibacter</taxon>
    </lineage>
</organism>
<gene>
    <name evidence="6" type="ORF">FRZ44_25050</name>
</gene>
<dbReference type="KEGG" id="htq:FRZ44_25050"/>
<dbReference type="OrthoDB" id="9804454at2"/>
<evidence type="ECO:0000256" key="2">
    <source>
        <dbReference type="ARBA" id="ARBA00005979"/>
    </source>
</evidence>
<keyword evidence="3" id="KW-0560">Oxidoreductase</keyword>
<comment type="similarity">
    <text evidence="2">Belongs to the NADH:flavin oxidoreductase/NADH oxidase family.</text>
</comment>
<dbReference type="Proteomes" id="UP000326202">
    <property type="component" value="Chromosome"/>
</dbReference>
<dbReference type="EMBL" id="CP042906">
    <property type="protein sequence ID" value="QEX17209.1"/>
    <property type="molecule type" value="Genomic_DNA"/>
</dbReference>
<accession>A0A5J6MIH1</accession>
<protein>
    <submittedName>
        <fullName evidence="6">Alkene reductase</fullName>
    </submittedName>
</protein>
<sequence length="362" mass="39268">MKLFEPIKIGRLTLPNRVVMAPMTRNRAVAGHVPTALNAVYYRQRASAGLIITEGSQVSPQGIGYPNTPGIHTAEQVKGWRAVTDAVHQAGGRIFLQLWHVGRTSHPSMQPNGDLPVSSSAIAPEGEIYTDSGMKPYVAPRALGTAEVKKVVEDFRHGARCSLEAGFDGVEIHGANGYIVEQFLVNGTNKRDDVYGGSVENRTRFLAEVTQAACDVWGPDRVGVRLSPNGVFGSSADSDRRAIFHHAAKVLDGFGLAYLHLIDFYPDDPEPAGGYILPREMRAFFHGPIMTNGGYTHEKAEATLQRGDADLISFGASFIANPDLPERLRRNLPLNPPDPDSFYGGDAKGYTDYPALEKTAAN</sequence>
<evidence type="ECO:0000313" key="6">
    <source>
        <dbReference type="EMBL" id="QEX17209.1"/>
    </source>
</evidence>
<dbReference type="GO" id="GO:0016628">
    <property type="term" value="F:oxidoreductase activity, acting on the CH-CH group of donors, NAD or NADP as acceptor"/>
    <property type="evidence" value="ECO:0007669"/>
    <property type="project" value="UniProtKB-ARBA"/>
</dbReference>
<dbReference type="Pfam" id="PF00724">
    <property type="entry name" value="Oxidored_FMN"/>
    <property type="match status" value="1"/>
</dbReference>
<dbReference type="InterPro" id="IPR045247">
    <property type="entry name" value="Oye-like"/>
</dbReference>
<dbReference type="InterPro" id="IPR001155">
    <property type="entry name" value="OxRdtase_FMN_N"/>
</dbReference>
<dbReference type="FunFam" id="3.20.20.70:FF:000059">
    <property type="entry name" value="N-ethylmaleimide reductase, FMN-linked"/>
    <property type="match status" value="1"/>
</dbReference>
<proteinExistence type="inferred from homology"/>
<evidence type="ECO:0000256" key="1">
    <source>
        <dbReference type="ARBA" id="ARBA00001917"/>
    </source>
</evidence>
<dbReference type="GO" id="GO:0005829">
    <property type="term" value="C:cytosol"/>
    <property type="evidence" value="ECO:0007669"/>
    <property type="project" value="UniProtKB-ARBA"/>
</dbReference>
<dbReference type="CDD" id="cd02933">
    <property type="entry name" value="OYE_like_FMN"/>
    <property type="match status" value="1"/>
</dbReference>
<feature type="region of interest" description="Disordered" evidence="4">
    <location>
        <begin position="329"/>
        <end position="349"/>
    </location>
</feature>
<dbReference type="Gene3D" id="3.20.20.70">
    <property type="entry name" value="Aldolase class I"/>
    <property type="match status" value="1"/>
</dbReference>